<dbReference type="Gramene" id="rna-AYBTSS11_LOCUS20694">
    <property type="protein sequence ID" value="CAJ1965160.1"/>
    <property type="gene ID" value="gene-AYBTSS11_LOCUS20694"/>
</dbReference>
<dbReference type="SUPFAM" id="SSF47699">
    <property type="entry name" value="Bifunctional inhibitor/lipid-transfer protein/seed storage 2S albumin"/>
    <property type="match status" value="1"/>
</dbReference>
<dbReference type="InterPro" id="IPR016140">
    <property type="entry name" value="Bifunc_inhib/LTP/seed_store"/>
</dbReference>
<dbReference type="AlphaFoldDB" id="A0AA86SM73"/>
<dbReference type="PANTHER" id="PTHR33076">
    <property type="entry name" value="NON-SPECIFIC LIPID-TRANSFER PROTEIN 2-RELATED"/>
    <property type="match status" value="1"/>
</dbReference>
<keyword evidence="6" id="KW-1185">Reference proteome</keyword>
<evidence type="ECO:0000313" key="6">
    <source>
        <dbReference type="Proteomes" id="UP001189624"/>
    </source>
</evidence>
<feature type="domain" description="Bifunctional inhibitor/plant lipid transfer protein/seed storage helical" evidence="4">
    <location>
        <begin position="37"/>
        <end position="111"/>
    </location>
</feature>
<feature type="chain" id="PRO_5041696013" description="Bifunctional inhibitor/plant lipid transfer protein/seed storage helical domain-containing protein" evidence="3">
    <location>
        <begin position="22"/>
        <end position="120"/>
    </location>
</feature>
<evidence type="ECO:0000256" key="3">
    <source>
        <dbReference type="SAM" id="SignalP"/>
    </source>
</evidence>
<proteinExistence type="inferred from homology"/>
<dbReference type="GO" id="GO:0006869">
    <property type="term" value="P:lipid transport"/>
    <property type="evidence" value="ECO:0007669"/>
    <property type="project" value="InterPro"/>
</dbReference>
<dbReference type="Gene3D" id="1.10.110.10">
    <property type="entry name" value="Plant lipid-transfer and hydrophobic proteins"/>
    <property type="match status" value="1"/>
</dbReference>
<feature type="signal peptide" evidence="3">
    <location>
        <begin position="1"/>
        <end position="21"/>
    </location>
</feature>
<keyword evidence="2" id="KW-1015">Disulfide bond</keyword>
<sequence>MGGKNVLAFVMFAMAFGLAVTTLTVSDIPPTCNGDEKLLTFCGTYLANVKPSPTTDCCNGASEAFKRAMGIPHGQGIRDICNCLRVAGPTLNFQEEKLVSLPDVCGIKLSFNMHLCIYGD</sequence>
<evidence type="ECO:0000256" key="2">
    <source>
        <dbReference type="ARBA" id="ARBA00023157"/>
    </source>
</evidence>
<evidence type="ECO:0000259" key="4">
    <source>
        <dbReference type="Pfam" id="PF00234"/>
    </source>
</evidence>
<organism evidence="5 6">
    <name type="scientific">Sphenostylis stenocarpa</name>
    <dbReference type="NCBI Taxonomy" id="92480"/>
    <lineage>
        <taxon>Eukaryota</taxon>
        <taxon>Viridiplantae</taxon>
        <taxon>Streptophyta</taxon>
        <taxon>Embryophyta</taxon>
        <taxon>Tracheophyta</taxon>
        <taxon>Spermatophyta</taxon>
        <taxon>Magnoliopsida</taxon>
        <taxon>eudicotyledons</taxon>
        <taxon>Gunneridae</taxon>
        <taxon>Pentapetalae</taxon>
        <taxon>rosids</taxon>
        <taxon>fabids</taxon>
        <taxon>Fabales</taxon>
        <taxon>Fabaceae</taxon>
        <taxon>Papilionoideae</taxon>
        <taxon>50 kb inversion clade</taxon>
        <taxon>NPAAA clade</taxon>
        <taxon>indigoferoid/millettioid clade</taxon>
        <taxon>Phaseoleae</taxon>
        <taxon>Sphenostylis</taxon>
    </lineage>
</organism>
<name>A0AA86SM73_9FABA</name>
<evidence type="ECO:0000313" key="5">
    <source>
        <dbReference type="EMBL" id="CAJ1965160.1"/>
    </source>
</evidence>
<accession>A0AA86SM73</accession>
<evidence type="ECO:0000256" key="1">
    <source>
        <dbReference type="ARBA" id="ARBA00009748"/>
    </source>
</evidence>
<dbReference type="InterPro" id="IPR036312">
    <property type="entry name" value="Bifun_inhib/LTP/seed_sf"/>
</dbReference>
<dbReference type="GO" id="GO:0008289">
    <property type="term" value="F:lipid binding"/>
    <property type="evidence" value="ECO:0007669"/>
    <property type="project" value="InterPro"/>
</dbReference>
<gene>
    <name evidence="5" type="ORF">AYBTSS11_LOCUS20694</name>
</gene>
<comment type="similarity">
    <text evidence="1">Belongs to the plant LTP family.</text>
</comment>
<reference evidence="5" key="1">
    <citation type="submission" date="2023-10" db="EMBL/GenBank/DDBJ databases">
        <authorList>
            <person name="Domelevo Entfellner J.-B."/>
        </authorList>
    </citation>
    <scope>NUCLEOTIDE SEQUENCE</scope>
</reference>
<keyword evidence="3" id="KW-0732">Signal</keyword>
<dbReference type="Proteomes" id="UP001189624">
    <property type="component" value="Chromosome 6"/>
</dbReference>
<protein>
    <recommendedName>
        <fullName evidence="4">Bifunctional inhibitor/plant lipid transfer protein/seed storage helical domain-containing protein</fullName>
    </recommendedName>
</protein>
<dbReference type="InterPro" id="IPR000528">
    <property type="entry name" value="Plant_nsLTP"/>
</dbReference>
<dbReference type="Pfam" id="PF00234">
    <property type="entry name" value="Tryp_alpha_amyl"/>
    <property type="match status" value="1"/>
</dbReference>
<dbReference type="EMBL" id="OY731403">
    <property type="protein sequence ID" value="CAJ1965160.1"/>
    <property type="molecule type" value="Genomic_DNA"/>
</dbReference>